<dbReference type="PATRIC" id="fig|271065.3.peg.1915"/>
<protein>
    <submittedName>
        <fullName evidence="1">Cytoplasmic protein</fullName>
    </submittedName>
</protein>
<organism evidence="1 2">
    <name type="scientific">Methylotuvimicrobium alcaliphilum (strain DSM 19304 / NCIMB 14124 / VKM B-2133 / 20Z)</name>
    <name type="common">Methylomicrobium alcaliphilum</name>
    <dbReference type="NCBI Taxonomy" id="1091494"/>
    <lineage>
        <taxon>Bacteria</taxon>
        <taxon>Pseudomonadati</taxon>
        <taxon>Pseudomonadota</taxon>
        <taxon>Gammaproteobacteria</taxon>
        <taxon>Methylococcales</taxon>
        <taxon>Methylococcaceae</taxon>
        <taxon>Methylotuvimicrobium</taxon>
    </lineage>
</organism>
<dbReference type="Gene3D" id="3.40.50.300">
    <property type="entry name" value="P-loop containing nucleotide triphosphate hydrolases"/>
    <property type="match status" value="1"/>
</dbReference>
<dbReference type="EMBL" id="FO082060">
    <property type="protein sequence ID" value="CCE23554.1"/>
    <property type="molecule type" value="Genomic_DNA"/>
</dbReference>
<dbReference type="InterPro" id="IPR053199">
    <property type="entry name" value="cDPG_synthetase-like"/>
</dbReference>
<dbReference type="PANTHER" id="PTHR42869">
    <property type="entry name" value="SLL0572 PROTEIN"/>
    <property type="match status" value="1"/>
</dbReference>
<accession>G4T2B4</accession>
<name>G4T2B4_META2</name>
<evidence type="ECO:0000313" key="2">
    <source>
        <dbReference type="Proteomes" id="UP000008315"/>
    </source>
</evidence>
<sequence length="433" mass="47603">MGAAGRDFHNFNVVYRNDPGNEIVAFTAAQIPDIAGKRYPPALSGPFYPEGIPIVDEIELADLCREQHIDQVIFAYSDVPHRQVMHQASIALAGGADFTLLGPKHTQLQASVPVIACCAVRTGCGKSQVTQWLSKLLKAHGLKTAVIRHPMPYGDLEKQAVQRFTSMADLDRADCTIEEREEYEPHLSLGNTVFAGIDYAEILAIAEQEADIILWDGGNNDFSFIRPDLLIVLTDPLRPGHETGHHPGEAVLRMADIVLINKANSATDEAVQCVFETVRQILPSIPIIKTFSKVTLDQPERLKGKRVIVVEDGPTITHGGMAYGAGFIAATQAQAAEIVDPREFASERLNDVYRQYPHIGKVLPAVGYHPSQLKALQQTLNAADIELVVSATPCDLSALIAIDKPIVRARYEFVEDDNAELSRHIETFLRNHL</sequence>
<reference evidence="2" key="1">
    <citation type="journal article" date="2012" name="J. Bacteriol.">
        <title>Genome sequence of the haloalkaliphilic methanotrophic bacterium Methylomicrobium alcaliphilum 20Z.</title>
        <authorList>
            <person name="Vuilleumier S."/>
            <person name="Khmelenina V.N."/>
            <person name="Bringel F."/>
            <person name="Reshetnikov A.S."/>
            <person name="Lajus A."/>
            <person name="Mangenot S."/>
            <person name="Rouy Z."/>
            <person name="Op den Camp H.J."/>
            <person name="Jetten M.S."/>
            <person name="Dispirito A.A."/>
            <person name="Dunfield P."/>
            <person name="Klotz M.G."/>
            <person name="Semrau J.D."/>
            <person name="Stein L.Y."/>
            <person name="Barbe V."/>
            <person name="Medigue C."/>
            <person name="Trotsenko Y.A."/>
            <person name="Kalyuzhnaya M.G."/>
        </authorList>
    </citation>
    <scope>NUCLEOTIDE SEQUENCE [LARGE SCALE GENOMIC DNA]</scope>
    <source>
        <strain evidence="2">DSM 19304 / NCIMB 14124 / VKM B-2133 / 20Z</strain>
    </source>
</reference>
<proteinExistence type="predicted"/>
<evidence type="ECO:0000313" key="1">
    <source>
        <dbReference type="EMBL" id="CCE23554.1"/>
    </source>
</evidence>
<dbReference type="PANTHER" id="PTHR42869:SF1">
    <property type="entry name" value="SLL0572 PROTEIN"/>
    <property type="match status" value="1"/>
</dbReference>
<gene>
    <name evidence="1" type="ordered locus">MEALZ_1868</name>
</gene>
<dbReference type="KEGG" id="mah:MEALZ_1868"/>
<dbReference type="InterPro" id="IPR027417">
    <property type="entry name" value="P-loop_NTPase"/>
</dbReference>
<dbReference type="AlphaFoldDB" id="G4T2B4"/>
<keyword evidence="2" id="KW-1185">Reference proteome</keyword>
<dbReference type="SUPFAM" id="SSF52540">
    <property type="entry name" value="P-loop containing nucleoside triphosphate hydrolases"/>
    <property type="match status" value="1"/>
</dbReference>
<dbReference type="HOGENOM" id="CLU_046378_0_0_6"/>
<dbReference type="Proteomes" id="UP000008315">
    <property type="component" value="Chromosome"/>
</dbReference>